<dbReference type="Proteomes" id="UP000239181">
    <property type="component" value="Unassembled WGS sequence"/>
</dbReference>
<evidence type="ECO:0000313" key="9">
    <source>
        <dbReference type="Proteomes" id="UP000239181"/>
    </source>
</evidence>
<evidence type="ECO:0000256" key="5">
    <source>
        <dbReference type="RuleBase" id="RU365015"/>
    </source>
</evidence>
<evidence type="ECO:0000256" key="4">
    <source>
        <dbReference type="RuleBase" id="RU362110"/>
    </source>
</evidence>
<dbReference type="Gene3D" id="2.115.10.20">
    <property type="entry name" value="Glycosyl hydrolase domain, family 43"/>
    <property type="match status" value="1"/>
</dbReference>
<dbReference type="InterPro" id="IPR023296">
    <property type="entry name" value="Glyco_hydro_beta-prop_sf"/>
</dbReference>
<dbReference type="InterPro" id="IPR001362">
    <property type="entry name" value="Glyco_hydro_32"/>
</dbReference>
<evidence type="ECO:0000259" key="7">
    <source>
        <dbReference type="Pfam" id="PF08244"/>
    </source>
</evidence>
<keyword evidence="5" id="KW-0119">Carbohydrate metabolism</keyword>
<dbReference type="InterPro" id="IPR013189">
    <property type="entry name" value="Glyco_hydro_32_C"/>
</dbReference>
<dbReference type="EC" id="3.2.1.26" evidence="4"/>
<dbReference type="InterPro" id="IPR013148">
    <property type="entry name" value="Glyco_hydro_32_N"/>
</dbReference>
<evidence type="ECO:0000313" key="8">
    <source>
        <dbReference type="EMBL" id="PRD16113.1"/>
    </source>
</evidence>
<comment type="caution">
    <text evidence="8">The sequence shown here is derived from an EMBL/GenBank/DDBJ whole genome shotgun (WGS) entry which is preliminary data.</text>
</comment>
<keyword evidence="5" id="KW-0963">Cytoplasm</keyword>
<dbReference type="SMART" id="SM00640">
    <property type="entry name" value="Glyco_32"/>
    <property type="match status" value="1"/>
</dbReference>
<dbReference type="PANTHER" id="PTHR43101:SF1">
    <property type="entry name" value="BETA-FRUCTOSIDASE"/>
    <property type="match status" value="1"/>
</dbReference>
<sequence length="478" mass="53903">MTSMLEQAEQTLETAQAEVNTRWYPRYHLAPRAGWINDPNGLVWFDGWYHAFYQHHPYSTQWGPMHWGHARSKDLVHWEHLPVALAPEGPDDKDGCFSGSAVVNGDTLALIYTGHRFIGDAGSDDNLYQVQCLATSRDGIHFERHGMVIDTPPGLHHFRDPKVWREGDDWFMIVGSRVGDTGQVRLYRSADLHQWHDEGIFDEAEAGMGYMWECPDVFTLNGKRVLMFSPQGIAADGYHNRNLFQSGYLLGDWQPGQPFVRDGGFVEMDHGHDFYAPQSFLTPDGRRIVIAWLAMWESPMPEQQDGWSGMLSLPREVSLSDDNRLLMKPAAEVTALRGSHYPIPVQHLKNQKVPVLANAEAVEVELKWEQHPAAAEEYGIALGDGLRIYVDNQAQRLVLDRRYPEFGVEGSRSIALPAGGILSLRLFIDSSSVEVFVNDGEACLSSRIYPRADQRDLLLFANNGSAVLKEGGYWSLDK</sequence>
<evidence type="ECO:0000256" key="3">
    <source>
        <dbReference type="ARBA" id="ARBA00023295"/>
    </source>
</evidence>
<dbReference type="AlphaFoldDB" id="A0A2S9IE88"/>
<gene>
    <name evidence="8" type="ORF">CQW29_08260</name>
</gene>
<keyword evidence="2 4" id="KW-0378">Hydrolase</keyword>
<dbReference type="RefSeq" id="WP_105592245.1">
    <property type="nucleotide sequence ID" value="NZ_PDET01000004.1"/>
</dbReference>
<comment type="pathway">
    <text evidence="5">Glycan biosynthesis; sucrose metabolism.</text>
</comment>
<feature type="domain" description="Glycosyl hydrolase family 32 C-terminal" evidence="7">
    <location>
        <begin position="352"/>
        <end position="474"/>
    </location>
</feature>
<dbReference type="GO" id="GO:0005737">
    <property type="term" value="C:cytoplasm"/>
    <property type="evidence" value="ECO:0007669"/>
    <property type="project" value="UniProtKB-SubCell"/>
</dbReference>
<organism evidence="8 9">
    <name type="scientific">Pantoea coffeiphila</name>
    <dbReference type="NCBI Taxonomy" id="1465635"/>
    <lineage>
        <taxon>Bacteria</taxon>
        <taxon>Pseudomonadati</taxon>
        <taxon>Pseudomonadota</taxon>
        <taxon>Gammaproteobacteria</taxon>
        <taxon>Enterobacterales</taxon>
        <taxon>Erwiniaceae</taxon>
        <taxon>Pantoea</taxon>
    </lineage>
</organism>
<feature type="domain" description="Glycosyl hydrolase family 32 N-terminal" evidence="6">
    <location>
        <begin position="28"/>
        <end position="329"/>
    </location>
</feature>
<dbReference type="Pfam" id="PF00251">
    <property type="entry name" value="Glyco_hydro_32N"/>
    <property type="match status" value="1"/>
</dbReference>
<dbReference type="GO" id="GO:0004564">
    <property type="term" value="F:beta-fructofuranosidase activity"/>
    <property type="evidence" value="ECO:0007669"/>
    <property type="project" value="UniProtKB-EC"/>
</dbReference>
<dbReference type="UniPathway" id="UPA00238"/>
<protein>
    <recommendedName>
        <fullName evidence="4">Sucrose-6-phosphate hydrolase</fullName>
        <ecNumber evidence="4">3.2.1.26</ecNumber>
    </recommendedName>
    <alternativeName>
        <fullName evidence="5">Invertase</fullName>
    </alternativeName>
</protein>
<dbReference type="InterPro" id="IPR006232">
    <property type="entry name" value="Suc6P_hydrolase"/>
</dbReference>
<evidence type="ECO:0000256" key="2">
    <source>
        <dbReference type="ARBA" id="ARBA00022801"/>
    </source>
</evidence>
<dbReference type="Gene3D" id="2.60.120.560">
    <property type="entry name" value="Exo-inulinase, domain 1"/>
    <property type="match status" value="1"/>
</dbReference>
<comment type="catalytic activity">
    <reaction evidence="4">
        <text>Hydrolysis of terminal non-reducing beta-D-fructofuranoside residues in beta-D-fructofuranosides.</text>
        <dbReference type="EC" id="3.2.1.26"/>
    </reaction>
</comment>
<comment type="function">
    <text evidence="5">Enables the bacterium to metabolize sucrose as a sole carbon source.</text>
</comment>
<dbReference type="Pfam" id="PF08244">
    <property type="entry name" value="Glyco_hydro_32C"/>
    <property type="match status" value="1"/>
</dbReference>
<reference evidence="8 9" key="1">
    <citation type="submission" date="2017-10" db="EMBL/GenBank/DDBJ databases">
        <title>Draft genome of two endophytic bacteria isolated from 'guarana' Paullinia cupana (Mart.) Ducke.</title>
        <authorList>
            <person name="Siqueira K.A."/>
            <person name="Liotti R.G."/>
            <person name="Mendes T.A."/>
            <person name="Soares M.A."/>
        </authorList>
    </citation>
    <scope>NUCLEOTIDE SEQUENCE [LARGE SCALE GENOMIC DNA]</scope>
    <source>
        <strain evidence="8 9">342</strain>
    </source>
</reference>
<accession>A0A2S9IE88</accession>
<evidence type="ECO:0000259" key="6">
    <source>
        <dbReference type="Pfam" id="PF00251"/>
    </source>
</evidence>
<dbReference type="SUPFAM" id="SSF49899">
    <property type="entry name" value="Concanavalin A-like lectins/glucanases"/>
    <property type="match status" value="1"/>
</dbReference>
<dbReference type="PROSITE" id="PS00609">
    <property type="entry name" value="GLYCOSYL_HYDROL_F32"/>
    <property type="match status" value="1"/>
</dbReference>
<dbReference type="InterPro" id="IPR013320">
    <property type="entry name" value="ConA-like_dom_sf"/>
</dbReference>
<dbReference type="OrthoDB" id="9801455at2"/>
<dbReference type="GO" id="GO:0005985">
    <property type="term" value="P:sucrose metabolic process"/>
    <property type="evidence" value="ECO:0007669"/>
    <property type="project" value="UniProtKB-UniPathway"/>
</dbReference>
<dbReference type="CDD" id="cd08996">
    <property type="entry name" value="GH32_FFase"/>
    <property type="match status" value="1"/>
</dbReference>
<keyword evidence="9" id="KW-1185">Reference proteome</keyword>
<dbReference type="SUPFAM" id="SSF75005">
    <property type="entry name" value="Arabinanase/levansucrase/invertase"/>
    <property type="match status" value="1"/>
</dbReference>
<keyword evidence="3 4" id="KW-0326">Glycosidase</keyword>
<name>A0A2S9IE88_9GAMM</name>
<dbReference type="NCBIfam" id="TIGR01322">
    <property type="entry name" value="scrB_fam"/>
    <property type="match status" value="1"/>
</dbReference>
<dbReference type="InterPro" id="IPR018053">
    <property type="entry name" value="Glyco_hydro_32_AS"/>
</dbReference>
<comment type="subcellular location">
    <subcellularLocation>
        <location evidence="5">Cytoplasm</location>
    </subcellularLocation>
</comment>
<comment type="similarity">
    <text evidence="1 4">Belongs to the glycosyl hydrolase 32 family.</text>
</comment>
<evidence type="ECO:0000256" key="1">
    <source>
        <dbReference type="ARBA" id="ARBA00009902"/>
    </source>
</evidence>
<dbReference type="EMBL" id="PDET01000004">
    <property type="protein sequence ID" value="PRD16113.1"/>
    <property type="molecule type" value="Genomic_DNA"/>
</dbReference>
<dbReference type="InterPro" id="IPR051214">
    <property type="entry name" value="GH32_Enzymes"/>
</dbReference>
<proteinExistence type="inferred from homology"/>
<dbReference type="PANTHER" id="PTHR43101">
    <property type="entry name" value="BETA-FRUCTOSIDASE"/>
    <property type="match status" value="1"/>
</dbReference>